<dbReference type="UniPathway" id="UPA00277">
    <property type="reaction ID" value="UER00407"/>
</dbReference>
<dbReference type="InterPro" id="IPR002606">
    <property type="entry name" value="Riboflavin_kinase_bac"/>
</dbReference>
<evidence type="ECO:0000256" key="13">
    <source>
        <dbReference type="ARBA" id="ARBA00047880"/>
    </source>
</evidence>
<evidence type="ECO:0000256" key="14">
    <source>
        <dbReference type="ARBA" id="ARBA00049494"/>
    </source>
</evidence>
<dbReference type="PANTHER" id="PTHR22749">
    <property type="entry name" value="RIBOFLAVIN KINASE/FMN ADENYLYLTRANSFERASE"/>
    <property type="match status" value="1"/>
</dbReference>
<dbReference type="EMBL" id="CP027860">
    <property type="protein sequence ID" value="AVP98650.1"/>
    <property type="molecule type" value="Genomic_DNA"/>
</dbReference>
<dbReference type="NCBIfam" id="NF004162">
    <property type="entry name" value="PRK05627.1-5"/>
    <property type="match status" value="1"/>
</dbReference>
<dbReference type="SUPFAM" id="SSF52374">
    <property type="entry name" value="Nucleotidylyl transferase"/>
    <property type="match status" value="1"/>
</dbReference>
<feature type="domain" description="Riboflavin kinase" evidence="16">
    <location>
        <begin position="184"/>
        <end position="308"/>
    </location>
</feature>
<comment type="pathway">
    <text evidence="3 15">Cofactor biosynthesis; FMN biosynthesis; FMN from riboflavin (ATP route): step 1/1.</text>
</comment>
<evidence type="ECO:0000256" key="2">
    <source>
        <dbReference type="ARBA" id="ARBA00004726"/>
    </source>
</evidence>
<comment type="pathway">
    <text evidence="2 15">Cofactor biosynthesis; FAD biosynthesis; FAD from FMN: step 1/1.</text>
</comment>
<evidence type="ECO:0000256" key="10">
    <source>
        <dbReference type="ARBA" id="ARBA00022827"/>
    </source>
</evidence>
<evidence type="ECO:0000313" key="18">
    <source>
        <dbReference type="Proteomes" id="UP000241074"/>
    </source>
</evidence>
<dbReference type="Proteomes" id="UP000241074">
    <property type="component" value="Chromosome"/>
</dbReference>
<dbReference type="GO" id="GO:0009398">
    <property type="term" value="P:FMN biosynthetic process"/>
    <property type="evidence" value="ECO:0007669"/>
    <property type="project" value="UniProtKB-UniRule"/>
</dbReference>
<dbReference type="InterPro" id="IPR014729">
    <property type="entry name" value="Rossmann-like_a/b/a_fold"/>
</dbReference>
<dbReference type="GO" id="GO:0005524">
    <property type="term" value="F:ATP binding"/>
    <property type="evidence" value="ECO:0007669"/>
    <property type="project" value="UniProtKB-UniRule"/>
</dbReference>
<keyword evidence="7 15" id="KW-0548">Nucleotidyltransferase</keyword>
<evidence type="ECO:0000256" key="15">
    <source>
        <dbReference type="PIRNR" id="PIRNR004491"/>
    </source>
</evidence>
<keyword evidence="18" id="KW-1185">Reference proteome</keyword>
<comment type="similarity">
    <text evidence="15">Belongs to the ribF family.</text>
</comment>
<dbReference type="PANTHER" id="PTHR22749:SF6">
    <property type="entry name" value="RIBOFLAVIN KINASE"/>
    <property type="match status" value="1"/>
</dbReference>
<evidence type="ECO:0000256" key="6">
    <source>
        <dbReference type="ARBA" id="ARBA00022679"/>
    </source>
</evidence>
<dbReference type="PIRSF" id="PIRSF004491">
    <property type="entry name" value="FAD_Synth"/>
    <property type="match status" value="1"/>
</dbReference>
<dbReference type="OrthoDB" id="9803667at2"/>
<evidence type="ECO:0000259" key="16">
    <source>
        <dbReference type="SMART" id="SM00904"/>
    </source>
</evidence>
<dbReference type="RefSeq" id="WP_106892570.1">
    <property type="nucleotide sequence ID" value="NZ_CP027860.1"/>
</dbReference>
<dbReference type="GO" id="GO:0008531">
    <property type="term" value="F:riboflavin kinase activity"/>
    <property type="evidence" value="ECO:0007669"/>
    <property type="project" value="UniProtKB-UniRule"/>
</dbReference>
<dbReference type="NCBIfam" id="NF004163">
    <property type="entry name" value="PRK05627.1-6"/>
    <property type="match status" value="1"/>
</dbReference>
<dbReference type="GO" id="GO:0009231">
    <property type="term" value="P:riboflavin biosynthetic process"/>
    <property type="evidence" value="ECO:0007669"/>
    <property type="project" value="InterPro"/>
</dbReference>
<dbReference type="NCBIfam" id="NF004160">
    <property type="entry name" value="PRK05627.1-3"/>
    <property type="match status" value="1"/>
</dbReference>
<evidence type="ECO:0000256" key="12">
    <source>
        <dbReference type="ARBA" id="ARBA00023268"/>
    </source>
</evidence>
<keyword evidence="12" id="KW-0511">Multifunctional enzyme</keyword>
<evidence type="ECO:0000256" key="11">
    <source>
        <dbReference type="ARBA" id="ARBA00022840"/>
    </source>
</evidence>
<evidence type="ECO:0000256" key="5">
    <source>
        <dbReference type="ARBA" id="ARBA00022643"/>
    </source>
</evidence>
<dbReference type="AlphaFoldDB" id="A0A2P1PV01"/>
<comment type="function">
    <text evidence="1">Catalyzes the phosphorylation of riboflavin to FMN followed by the adenylation of FMN to FAD.</text>
</comment>
<reference evidence="17 18" key="2">
    <citation type="submission" date="2018-03" db="EMBL/GenBank/DDBJ databases">
        <authorList>
            <person name="Keele B.F."/>
        </authorList>
    </citation>
    <scope>NUCLEOTIDE SEQUENCE [LARGE SCALE GENOMIC DNA]</scope>
    <source>
        <strain evidence="17 18">D13</strain>
    </source>
</reference>
<evidence type="ECO:0000313" key="17">
    <source>
        <dbReference type="EMBL" id="AVP98650.1"/>
    </source>
</evidence>
<dbReference type="Gene3D" id="3.40.50.620">
    <property type="entry name" value="HUPs"/>
    <property type="match status" value="1"/>
</dbReference>
<dbReference type="SUPFAM" id="SSF82114">
    <property type="entry name" value="Riboflavin kinase-like"/>
    <property type="match status" value="1"/>
</dbReference>
<dbReference type="GO" id="GO:0003919">
    <property type="term" value="F:FMN adenylyltransferase activity"/>
    <property type="evidence" value="ECO:0007669"/>
    <property type="project" value="UniProtKB-UniRule"/>
</dbReference>
<keyword evidence="6 15" id="KW-0808">Transferase</keyword>
<evidence type="ECO:0000256" key="9">
    <source>
        <dbReference type="ARBA" id="ARBA00022777"/>
    </source>
</evidence>
<dbReference type="EC" id="2.7.1.26" evidence="15"/>
<keyword evidence="5 15" id="KW-0288">FMN</keyword>
<gene>
    <name evidence="17" type="ORF">C7S18_16290</name>
</gene>
<name>A0A2P1PV01_9GAMM</name>
<dbReference type="UniPathway" id="UPA00276">
    <property type="reaction ID" value="UER00406"/>
</dbReference>
<keyword evidence="9 15" id="KW-0418">Kinase</keyword>
<comment type="catalytic activity">
    <reaction evidence="14 15">
        <text>FMN + ATP + H(+) = FAD + diphosphate</text>
        <dbReference type="Rhea" id="RHEA:17237"/>
        <dbReference type="ChEBI" id="CHEBI:15378"/>
        <dbReference type="ChEBI" id="CHEBI:30616"/>
        <dbReference type="ChEBI" id="CHEBI:33019"/>
        <dbReference type="ChEBI" id="CHEBI:57692"/>
        <dbReference type="ChEBI" id="CHEBI:58210"/>
        <dbReference type="EC" id="2.7.7.2"/>
    </reaction>
</comment>
<dbReference type="InterPro" id="IPR023468">
    <property type="entry name" value="Riboflavin_kinase"/>
</dbReference>
<dbReference type="Gene3D" id="2.40.30.30">
    <property type="entry name" value="Riboflavin kinase-like"/>
    <property type="match status" value="1"/>
</dbReference>
<dbReference type="InterPro" id="IPR015864">
    <property type="entry name" value="FAD_synthase"/>
</dbReference>
<organism evidence="17 18">
    <name type="scientific">Ahniella affigens</name>
    <dbReference type="NCBI Taxonomy" id="2021234"/>
    <lineage>
        <taxon>Bacteria</taxon>
        <taxon>Pseudomonadati</taxon>
        <taxon>Pseudomonadota</taxon>
        <taxon>Gammaproteobacteria</taxon>
        <taxon>Lysobacterales</taxon>
        <taxon>Rhodanobacteraceae</taxon>
        <taxon>Ahniella</taxon>
    </lineage>
</organism>
<dbReference type="NCBIfam" id="NF004159">
    <property type="entry name" value="PRK05627.1-2"/>
    <property type="match status" value="1"/>
</dbReference>
<dbReference type="Pfam" id="PF01687">
    <property type="entry name" value="Flavokinase"/>
    <property type="match status" value="1"/>
</dbReference>
<keyword evidence="11 15" id="KW-0067">ATP-binding</keyword>
<dbReference type="InterPro" id="IPR015865">
    <property type="entry name" value="Riboflavin_kinase_bac/euk"/>
</dbReference>
<protein>
    <recommendedName>
        <fullName evidence="15">Riboflavin biosynthesis protein</fullName>
    </recommendedName>
    <domain>
        <recommendedName>
            <fullName evidence="15">Riboflavin kinase</fullName>
            <ecNumber evidence="15">2.7.1.26</ecNumber>
        </recommendedName>
        <alternativeName>
            <fullName evidence="15">Flavokinase</fullName>
        </alternativeName>
    </domain>
    <domain>
        <recommendedName>
            <fullName evidence="15">FMN adenylyltransferase</fullName>
            <ecNumber evidence="15">2.7.7.2</ecNumber>
        </recommendedName>
        <alternativeName>
            <fullName evidence="15">FAD pyrophosphorylase</fullName>
        </alternativeName>
        <alternativeName>
            <fullName evidence="15">FAD synthase</fullName>
        </alternativeName>
    </domain>
</protein>
<dbReference type="FunFam" id="2.40.30.30:FF:000003">
    <property type="entry name" value="Riboflavin biosynthesis protein"/>
    <property type="match status" value="1"/>
</dbReference>
<sequence>MTQVFRDALGPCLFPNGSVLSIGAFDGVHLGHAALIACLVETARARRLPPVLLSFEPLPRAYFQKATPLVRLCSPREKIERAAELGVDAVGLLRFNKALADMPAERFIEDVLIARLNAREIWIGPDFRFGHGRRGDVGMLERFAGTHGYTVKVLPVCEINQERVSSTRIRSALLASRFEEAETLLGRPYSISGRVIRGQQLGRTLGYPTANLSLHGRVPPVHGIYAVRVTGAGMRDYPSVASIGNRPTVNGKELLLEVHLFDFNGDLYGQRLTVDFVAKIRDEVRFASLDDLVERMHIDARDARALLQSHPVRNRPSL</sequence>
<dbReference type="GO" id="GO:0006747">
    <property type="term" value="P:FAD biosynthetic process"/>
    <property type="evidence" value="ECO:0007669"/>
    <property type="project" value="UniProtKB-UniRule"/>
</dbReference>
<evidence type="ECO:0000256" key="7">
    <source>
        <dbReference type="ARBA" id="ARBA00022695"/>
    </source>
</evidence>
<comment type="catalytic activity">
    <reaction evidence="13 15">
        <text>riboflavin + ATP = FMN + ADP + H(+)</text>
        <dbReference type="Rhea" id="RHEA:14357"/>
        <dbReference type="ChEBI" id="CHEBI:15378"/>
        <dbReference type="ChEBI" id="CHEBI:30616"/>
        <dbReference type="ChEBI" id="CHEBI:57986"/>
        <dbReference type="ChEBI" id="CHEBI:58210"/>
        <dbReference type="ChEBI" id="CHEBI:456216"/>
        <dbReference type="EC" id="2.7.1.26"/>
    </reaction>
</comment>
<keyword evidence="8 15" id="KW-0547">Nucleotide-binding</keyword>
<dbReference type="EC" id="2.7.7.2" evidence="15"/>
<dbReference type="KEGG" id="xba:C7S18_16290"/>
<reference evidence="17 18" key="1">
    <citation type="submission" date="2018-03" db="EMBL/GenBank/DDBJ databases">
        <title>Ahniella affigens gen. nov., sp. nov., a gammaproteobacterium isolated from sandy soil near a stream.</title>
        <authorList>
            <person name="Ko Y."/>
            <person name="Kim J.-H."/>
        </authorList>
    </citation>
    <scope>NUCLEOTIDE SEQUENCE [LARGE SCALE GENOMIC DNA]</scope>
    <source>
        <strain evidence="17 18">D13</strain>
    </source>
</reference>
<keyword evidence="10 15" id="KW-0274">FAD</keyword>
<accession>A0A2P1PV01</accession>
<dbReference type="Pfam" id="PF06574">
    <property type="entry name" value="FAD_syn"/>
    <property type="match status" value="1"/>
</dbReference>
<keyword evidence="4 15" id="KW-0285">Flavoprotein</keyword>
<dbReference type="InterPro" id="IPR023465">
    <property type="entry name" value="Riboflavin_kinase_dom_sf"/>
</dbReference>
<evidence type="ECO:0000256" key="4">
    <source>
        <dbReference type="ARBA" id="ARBA00022630"/>
    </source>
</evidence>
<evidence type="ECO:0000256" key="1">
    <source>
        <dbReference type="ARBA" id="ARBA00002121"/>
    </source>
</evidence>
<dbReference type="NCBIfam" id="TIGR00083">
    <property type="entry name" value="ribF"/>
    <property type="match status" value="1"/>
</dbReference>
<evidence type="ECO:0000256" key="3">
    <source>
        <dbReference type="ARBA" id="ARBA00005201"/>
    </source>
</evidence>
<evidence type="ECO:0000256" key="8">
    <source>
        <dbReference type="ARBA" id="ARBA00022741"/>
    </source>
</evidence>
<dbReference type="FunFam" id="3.40.50.620:FF:000021">
    <property type="entry name" value="Riboflavin biosynthesis protein"/>
    <property type="match status" value="1"/>
</dbReference>
<dbReference type="SMART" id="SM00904">
    <property type="entry name" value="Flavokinase"/>
    <property type="match status" value="1"/>
</dbReference>
<proteinExistence type="inferred from homology"/>
<dbReference type="CDD" id="cd02064">
    <property type="entry name" value="FAD_synthetase_N"/>
    <property type="match status" value="1"/>
</dbReference>